<dbReference type="Proteomes" id="UP000694558">
    <property type="component" value="Chromosome 13"/>
</dbReference>
<dbReference type="Ensembl" id="ENSSMAT00000081436.1">
    <property type="protein sequence ID" value="ENSSMAP00000035434.1"/>
    <property type="gene ID" value="ENSSMAG00000023668.1"/>
</dbReference>
<proteinExistence type="predicted"/>
<accession>A0A8D3BK76</accession>
<reference evidence="1" key="1">
    <citation type="submission" date="2023-05" db="EMBL/GenBank/DDBJ databases">
        <title>High-quality long-read genome of Scophthalmus maximus.</title>
        <authorList>
            <person name="Lien S."/>
            <person name="Martinez P."/>
        </authorList>
    </citation>
    <scope>NUCLEOTIDE SEQUENCE [LARGE SCALE GENOMIC DNA]</scope>
</reference>
<sequence>SNEIWALCSQSFRLTFFRSPHIPSFISIFVCLSLNKQMLSLFIAKGIEKIRSFSTLPFAQHTSIIVKVSCEGSSRLKWKYRAFGDGACCKPSNYRMWIHP</sequence>
<reference evidence="1" key="2">
    <citation type="submission" date="2025-08" db="UniProtKB">
        <authorList>
            <consortium name="Ensembl"/>
        </authorList>
    </citation>
    <scope>IDENTIFICATION</scope>
</reference>
<dbReference type="AlphaFoldDB" id="A0A8D3BK76"/>
<protein>
    <submittedName>
        <fullName evidence="1">Uncharacterized protein</fullName>
    </submittedName>
</protein>
<organism evidence="1 2">
    <name type="scientific">Scophthalmus maximus</name>
    <name type="common">Turbot</name>
    <name type="synonym">Psetta maxima</name>
    <dbReference type="NCBI Taxonomy" id="52904"/>
    <lineage>
        <taxon>Eukaryota</taxon>
        <taxon>Metazoa</taxon>
        <taxon>Chordata</taxon>
        <taxon>Craniata</taxon>
        <taxon>Vertebrata</taxon>
        <taxon>Euteleostomi</taxon>
        <taxon>Actinopterygii</taxon>
        <taxon>Neopterygii</taxon>
        <taxon>Teleostei</taxon>
        <taxon>Neoteleostei</taxon>
        <taxon>Acanthomorphata</taxon>
        <taxon>Carangaria</taxon>
        <taxon>Pleuronectiformes</taxon>
        <taxon>Pleuronectoidei</taxon>
        <taxon>Scophthalmidae</taxon>
        <taxon>Scophthalmus</taxon>
    </lineage>
</organism>
<evidence type="ECO:0000313" key="2">
    <source>
        <dbReference type="Proteomes" id="UP000694558"/>
    </source>
</evidence>
<name>A0A8D3BK76_SCOMX</name>
<evidence type="ECO:0000313" key="1">
    <source>
        <dbReference type="Ensembl" id="ENSSMAP00000035434.1"/>
    </source>
</evidence>